<comment type="caution">
    <text evidence="2">The sequence shown here is derived from an EMBL/GenBank/DDBJ whole genome shotgun (WGS) entry which is preliminary data.</text>
</comment>
<dbReference type="EMBL" id="SNZW01000013">
    <property type="protein sequence ID" value="TDS17110.1"/>
    <property type="molecule type" value="Genomic_DNA"/>
</dbReference>
<keyword evidence="1" id="KW-0812">Transmembrane</keyword>
<sequence length="209" mass="24250">MFKKLKTPHRMQAGFILAIAFLLVLGSNRLYQRHFSTLQNTVNSVYEDRIKVQDYIYQLSNIFNQKKIRFITEGDFALVTDENKKTEKLLSNFALTKLTTKEYNTLNELTLQFDKLKKSEKKVMQSKDNLRSGVHVLSLKTLEQINQNLNVLARIQLEESRQMTQRSNKTLDTKILMSKLELGFLIAIGLALLALIFYPLKTKLPVLDH</sequence>
<proteinExistence type="predicted"/>
<keyword evidence="1" id="KW-1133">Transmembrane helix</keyword>
<organism evidence="2 3">
    <name type="scientific">Maribacter caenipelagi</name>
    <dbReference type="NCBI Taxonomy" id="1447781"/>
    <lineage>
        <taxon>Bacteria</taxon>
        <taxon>Pseudomonadati</taxon>
        <taxon>Bacteroidota</taxon>
        <taxon>Flavobacteriia</taxon>
        <taxon>Flavobacteriales</taxon>
        <taxon>Flavobacteriaceae</taxon>
        <taxon>Maribacter</taxon>
    </lineage>
</organism>
<dbReference type="AlphaFoldDB" id="A0A4R7D7Z6"/>
<evidence type="ECO:0000256" key="1">
    <source>
        <dbReference type="SAM" id="Phobius"/>
    </source>
</evidence>
<accession>A0A4R7D7Z6</accession>
<evidence type="ECO:0000313" key="2">
    <source>
        <dbReference type="EMBL" id="TDS17110.1"/>
    </source>
</evidence>
<reference evidence="2 3" key="1">
    <citation type="submission" date="2019-03" db="EMBL/GenBank/DDBJ databases">
        <title>Genomic Encyclopedia of Type Strains, Phase III (KMG-III): the genomes of soil and plant-associated and newly described type strains.</title>
        <authorList>
            <person name="Whitman W."/>
        </authorList>
    </citation>
    <scope>NUCLEOTIDE SEQUENCE [LARGE SCALE GENOMIC DNA]</scope>
    <source>
        <strain evidence="2 3">CECT 8455</strain>
    </source>
</reference>
<keyword evidence="1" id="KW-0472">Membrane</keyword>
<name>A0A4R7D7Z6_9FLAO</name>
<evidence type="ECO:0000313" key="3">
    <source>
        <dbReference type="Proteomes" id="UP000295274"/>
    </source>
</evidence>
<dbReference type="RefSeq" id="WP_133672594.1">
    <property type="nucleotide sequence ID" value="NZ_SNZW01000013.1"/>
</dbReference>
<protein>
    <recommendedName>
        <fullName evidence="4">Chemoreceptor-like protein with four helix bundle sensory module</fullName>
    </recommendedName>
</protein>
<feature type="transmembrane region" description="Helical" evidence="1">
    <location>
        <begin position="182"/>
        <end position="200"/>
    </location>
</feature>
<dbReference type="OrthoDB" id="1438991at2"/>
<gene>
    <name evidence="2" type="ORF">DFQ03_1603</name>
</gene>
<dbReference type="Proteomes" id="UP000295274">
    <property type="component" value="Unassembled WGS sequence"/>
</dbReference>
<evidence type="ECO:0008006" key="4">
    <source>
        <dbReference type="Google" id="ProtNLM"/>
    </source>
</evidence>
<keyword evidence="3" id="KW-1185">Reference proteome</keyword>